<dbReference type="AlphaFoldDB" id="A0A1H3Y694"/>
<keyword evidence="2" id="KW-1185">Reference proteome</keyword>
<gene>
    <name evidence="1" type="ORF">SAMN02910418_00870</name>
</gene>
<dbReference type="InterPro" id="IPR011330">
    <property type="entry name" value="Glyco_hydro/deAcase_b/a-brl"/>
</dbReference>
<dbReference type="Proteomes" id="UP000199288">
    <property type="component" value="Unassembled WGS sequence"/>
</dbReference>
<dbReference type="SUPFAM" id="SSF88713">
    <property type="entry name" value="Glycoside hydrolase/deacetylase"/>
    <property type="match status" value="1"/>
</dbReference>
<sequence>MLWSHHFPGAHAAEVRKRNEASASPGMIALAHDGRSDPSDELMSELDTFIGNLTAKGYMFVTVSELVKRS</sequence>
<evidence type="ECO:0000313" key="2">
    <source>
        <dbReference type="Proteomes" id="UP000199288"/>
    </source>
</evidence>
<protein>
    <recommendedName>
        <fullName evidence="3">NodB homology domain-containing protein</fullName>
    </recommendedName>
</protein>
<accession>A0A1H3Y694</accession>
<dbReference type="EMBL" id="FNQV01000004">
    <property type="protein sequence ID" value="SEA07060.1"/>
    <property type="molecule type" value="Genomic_DNA"/>
</dbReference>
<organism evidence="1 2">
    <name type="scientific">Bowdeniella nasicola</name>
    <dbReference type="NCBI Taxonomy" id="208480"/>
    <lineage>
        <taxon>Bacteria</taxon>
        <taxon>Bacillati</taxon>
        <taxon>Actinomycetota</taxon>
        <taxon>Actinomycetes</taxon>
        <taxon>Actinomycetales</taxon>
        <taxon>Actinomycetaceae</taxon>
        <taxon>Bowdeniella</taxon>
    </lineage>
</organism>
<reference evidence="2" key="1">
    <citation type="submission" date="2016-10" db="EMBL/GenBank/DDBJ databases">
        <authorList>
            <person name="Varghese N."/>
            <person name="Submissions S."/>
        </authorList>
    </citation>
    <scope>NUCLEOTIDE SEQUENCE [LARGE SCALE GENOMIC DNA]</scope>
    <source>
        <strain evidence="2">KPR-1</strain>
    </source>
</reference>
<proteinExistence type="predicted"/>
<name>A0A1H3Y694_9ACTO</name>
<evidence type="ECO:0000313" key="1">
    <source>
        <dbReference type="EMBL" id="SEA07060.1"/>
    </source>
</evidence>
<evidence type="ECO:0008006" key="3">
    <source>
        <dbReference type="Google" id="ProtNLM"/>
    </source>
</evidence>
<dbReference type="GO" id="GO:0005975">
    <property type="term" value="P:carbohydrate metabolic process"/>
    <property type="evidence" value="ECO:0007669"/>
    <property type="project" value="InterPro"/>
</dbReference>
<dbReference type="Gene3D" id="3.20.20.370">
    <property type="entry name" value="Glycoside hydrolase/deacetylase"/>
    <property type="match status" value="1"/>
</dbReference>